<sequence length="287" mass="32168">MASSVVSSFQPRSSFLGERNAFKVSTTPPFAQVGFSSKTIECKESRIGKQPIAVPSNVTIALEGQDLKVKGPLGELALTYPREVELLKEDSGFLRVKKTVETRRANQMHGLFRFYKVLTFIIPIGYKVGLPVQKLILVGVGYRATVEGKELVLNLGFSHPVKMQIPESLKVKVEENTRITVSGYDKSEIGQFAATARKWRPPEPYKGKELVLNLGFSHPVKMQIPESLKVKVEENTRITVSGYDKSEIWQFAATARKWRPPEPYKGKGVKYSDEIVRRKEGKAGKKK</sequence>
<dbReference type="GO" id="GO:1990904">
    <property type="term" value="C:ribonucleoprotein complex"/>
    <property type="evidence" value="ECO:0007669"/>
    <property type="project" value="UniProtKB-KW"/>
</dbReference>
<keyword evidence="3 4" id="KW-0687">Ribonucleoprotein</keyword>
<comment type="similarity">
    <text evidence="1 4">Belongs to the universal ribosomal protein uL6 family.</text>
</comment>
<dbReference type="InterPro" id="IPR020040">
    <property type="entry name" value="Ribosomal_uL6_a/b-dom"/>
</dbReference>
<accession>A0A8S9RHF5</accession>
<dbReference type="InterPro" id="IPR036789">
    <property type="entry name" value="Ribosomal_uL6-like_a/b-dom_sf"/>
</dbReference>
<dbReference type="PRINTS" id="PR00059">
    <property type="entry name" value="RIBOSOMALL6"/>
</dbReference>
<reference evidence="6" key="1">
    <citation type="submission" date="2019-12" db="EMBL/GenBank/DDBJ databases">
        <title>Genome sequencing and annotation of Brassica cretica.</title>
        <authorList>
            <person name="Studholme D.J."/>
            <person name="Sarris P."/>
        </authorList>
    </citation>
    <scope>NUCLEOTIDE SEQUENCE</scope>
    <source>
        <strain evidence="6">PFS-109/04</strain>
        <tissue evidence="6">Leaf</tissue>
    </source>
</reference>
<evidence type="ECO:0000259" key="5">
    <source>
        <dbReference type="Pfam" id="PF00347"/>
    </source>
</evidence>
<evidence type="ECO:0000256" key="4">
    <source>
        <dbReference type="RuleBase" id="RU003869"/>
    </source>
</evidence>
<dbReference type="PROSITE" id="PS00525">
    <property type="entry name" value="RIBOSOMAL_L6_1"/>
    <property type="match status" value="1"/>
</dbReference>
<comment type="caution">
    <text evidence="6">The sequence shown here is derived from an EMBL/GenBank/DDBJ whole genome shotgun (WGS) entry which is preliminary data.</text>
</comment>
<organism evidence="6 7">
    <name type="scientific">Brassica cretica</name>
    <name type="common">Mustard</name>
    <dbReference type="NCBI Taxonomy" id="69181"/>
    <lineage>
        <taxon>Eukaryota</taxon>
        <taxon>Viridiplantae</taxon>
        <taxon>Streptophyta</taxon>
        <taxon>Embryophyta</taxon>
        <taxon>Tracheophyta</taxon>
        <taxon>Spermatophyta</taxon>
        <taxon>Magnoliopsida</taxon>
        <taxon>eudicotyledons</taxon>
        <taxon>Gunneridae</taxon>
        <taxon>Pentapetalae</taxon>
        <taxon>rosids</taxon>
        <taxon>malvids</taxon>
        <taxon>Brassicales</taxon>
        <taxon>Brassicaceae</taxon>
        <taxon>Brassiceae</taxon>
        <taxon>Brassica</taxon>
    </lineage>
</organism>
<protein>
    <recommendedName>
        <fullName evidence="5">Large ribosomal subunit protein uL6 alpha-beta domain-containing protein</fullName>
    </recommendedName>
</protein>
<proteinExistence type="inferred from homology"/>
<feature type="domain" description="Large ribosomal subunit protein uL6 alpha-beta" evidence="5">
    <location>
        <begin position="138"/>
        <end position="208"/>
    </location>
</feature>
<evidence type="ECO:0000313" key="6">
    <source>
        <dbReference type="EMBL" id="KAF3572544.1"/>
    </source>
</evidence>
<name>A0A8S9RHF5_BRACR</name>
<dbReference type="GO" id="GO:0005840">
    <property type="term" value="C:ribosome"/>
    <property type="evidence" value="ECO:0007669"/>
    <property type="project" value="UniProtKB-KW"/>
</dbReference>
<dbReference type="PANTHER" id="PTHR11655:SF14">
    <property type="entry name" value="LARGE RIBOSOMAL SUBUNIT PROTEIN UL6M"/>
    <property type="match status" value="1"/>
</dbReference>
<dbReference type="InterPro" id="IPR000702">
    <property type="entry name" value="Ribosomal_uL6-like"/>
</dbReference>
<dbReference type="GO" id="GO:0019843">
    <property type="term" value="F:rRNA binding"/>
    <property type="evidence" value="ECO:0007669"/>
    <property type="project" value="InterPro"/>
</dbReference>
<gene>
    <name evidence="6" type="ORF">F2Q69_00063792</name>
</gene>
<dbReference type="Proteomes" id="UP000712600">
    <property type="component" value="Unassembled WGS sequence"/>
</dbReference>
<dbReference type="GO" id="GO:0006412">
    <property type="term" value="P:translation"/>
    <property type="evidence" value="ECO:0007669"/>
    <property type="project" value="InterPro"/>
</dbReference>
<keyword evidence="2 4" id="KW-0689">Ribosomal protein</keyword>
<evidence type="ECO:0000256" key="1">
    <source>
        <dbReference type="ARBA" id="ARBA00009356"/>
    </source>
</evidence>
<dbReference type="Pfam" id="PF00347">
    <property type="entry name" value="Ribosomal_L6"/>
    <property type="match status" value="2"/>
</dbReference>
<dbReference type="InterPro" id="IPR019906">
    <property type="entry name" value="Ribosomal_uL6_bac-type"/>
</dbReference>
<dbReference type="SUPFAM" id="SSF56053">
    <property type="entry name" value="Ribosomal protein L6"/>
    <property type="match status" value="3"/>
</dbReference>
<dbReference type="AlphaFoldDB" id="A0A8S9RHF5"/>
<feature type="domain" description="Large ribosomal subunit protein uL6 alpha-beta" evidence="5">
    <location>
        <begin position="54"/>
        <end position="113"/>
    </location>
</feature>
<evidence type="ECO:0000256" key="3">
    <source>
        <dbReference type="ARBA" id="ARBA00023274"/>
    </source>
</evidence>
<dbReference type="GO" id="GO:0003735">
    <property type="term" value="F:structural constituent of ribosome"/>
    <property type="evidence" value="ECO:0007669"/>
    <property type="project" value="InterPro"/>
</dbReference>
<evidence type="ECO:0000256" key="2">
    <source>
        <dbReference type="ARBA" id="ARBA00022980"/>
    </source>
</evidence>
<dbReference type="InterPro" id="IPR002358">
    <property type="entry name" value="Ribosomal_uL6_CS"/>
</dbReference>
<dbReference type="EMBL" id="QGKX02000095">
    <property type="protein sequence ID" value="KAF3572544.1"/>
    <property type="molecule type" value="Genomic_DNA"/>
</dbReference>
<dbReference type="Gene3D" id="3.90.930.12">
    <property type="entry name" value="Ribosomal protein L6, alpha-beta domain"/>
    <property type="match status" value="3"/>
</dbReference>
<dbReference type="PANTHER" id="PTHR11655">
    <property type="entry name" value="60S/50S RIBOSOMAL PROTEIN L6/L9"/>
    <property type="match status" value="1"/>
</dbReference>
<evidence type="ECO:0000313" key="7">
    <source>
        <dbReference type="Proteomes" id="UP000712600"/>
    </source>
</evidence>